<gene>
    <name evidence="1" type="ORF">LEP1GSC188_3614</name>
</gene>
<protein>
    <submittedName>
        <fullName evidence="1">Uncharacterized protein</fullName>
    </submittedName>
</protein>
<accession>M3GWF5</accession>
<comment type="caution">
    <text evidence="1">The sequence shown here is derived from an EMBL/GenBank/DDBJ whole genome shotgun (WGS) entry which is preliminary data.</text>
</comment>
<sequence>MRGQFQIRDDEKEFIKFSKNSMRQLEVAFEADRQEKEGKIPDRNLSSL</sequence>
<dbReference type="Proteomes" id="UP000011770">
    <property type="component" value="Unassembled WGS sequence"/>
</dbReference>
<evidence type="ECO:0000313" key="2">
    <source>
        <dbReference type="Proteomes" id="UP000011770"/>
    </source>
</evidence>
<organism evidence="1 2">
    <name type="scientific">Leptospira weilii serovar Topaz str. LT2116</name>
    <dbReference type="NCBI Taxonomy" id="1088540"/>
    <lineage>
        <taxon>Bacteria</taxon>
        <taxon>Pseudomonadati</taxon>
        <taxon>Spirochaetota</taxon>
        <taxon>Spirochaetia</taxon>
        <taxon>Leptospirales</taxon>
        <taxon>Leptospiraceae</taxon>
        <taxon>Leptospira</taxon>
    </lineage>
</organism>
<dbReference type="AlphaFoldDB" id="M3GWF5"/>
<evidence type="ECO:0000313" key="1">
    <source>
        <dbReference type="EMBL" id="EMF80850.1"/>
    </source>
</evidence>
<proteinExistence type="predicted"/>
<reference evidence="1 2" key="1">
    <citation type="submission" date="2013-01" db="EMBL/GenBank/DDBJ databases">
        <authorList>
            <person name="Harkins D.M."/>
            <person name="Durkin A.S."/>
            <person name="Brinkac L.M."/>
            <person name="Haft D.H."/>
            <person name="Selengut J.D."/>
            <person name="Sanka R."/>
            <person name="DePew J."/>
            <person name="Purushe J."/>
            <person name="Tulsiani S.M."/>
            <person name="Graham G.C."/>
            <person name="Burns M.-A."/>
            <person name="Dohnt M.F."/>
            <person name="Smythe L.D."/>
            <person name="McKay D.B."/>
            <person name="Craig S.B."/>
            <person name="Vinetz J.M."/>
            <person name="Sutton G.G."/>
            <person name="Nierman W.C."/>
            <person name="Fouts D.E."/>
        </authorList>
    </citation>
    <scope>NUCLEOTIDE SEQUENCE [LARGE SCALE GENOMIC DNA]</scope>
    <source>
        <strain evidence="1 2">LT2116</strain>
    </source>
</reference>
<dbReference type="EMBL" id="AHOR02000046">
    <property type="protein sequence ID" value="EMF80850.1"/>
    <property type="molecule type" value="Genomic_DNA"/>
</dbReference>
<name>M3GWF5_9LEPT</name>